<evidence type="ECO:0000256" key="4">
    <source>
        <dbReference type="ARBA" id="ARBA00022692"/>
    </source>
</evidence>
<comment type="similarity">
    <text evidence="16">Belongs to the protein kinase superfamily. Ser/Thr protein kinase family.</text>
</comment>
<evidence type="ECO:0000259" key="20">
    <source>
        <dbReference type="PROSITE" id="PS50948"/>
    </source>
</evidence>
<feature type="domain" description="Bulb-type lectin" evidence="19">
    <location>
        <begin position="50"/>
        <end position="174"/>
    </location>
</feature>
<comment type="catalytic activity">
    <reaction evidence="14 16">
        <text>L-threonyl-[protein] + ATP = O-phospho-L-threonyl-[protein] + ADP + H(+)</text>
        <dbReference type="Rhea" id="RHEA:46608"/>
        <dbReference type="Rhea" id="RHEA-COMP:11060"/>
        <dbReference type="Rhea" id="RHEA-COMP:11605"/>
        <dbReference type="ChEBI" id="CHEBI:15378"/>
        <dbReference type="ChEBI" id="CHEBI:30013"/>
        <dbReference type="ChEBI" id="CHEBI:30616"/>
        <dbReference type="ChEBI" id="CHEBI:61977"/>
        <dbReference type="ChEBI" id="CHEBI:456216"/>
        <dbReference type="EC" id="2.7.11.1"/>
    </reaction>
</comment>
<evidence type="ECO:0000256" key="11">
    <source>
        <dbReference type="ARBA" id="ARBA00023157"/>
    </source>
</evidence>
<evidence type="ECO:0000313" key="21">
    <source>
        <dbReference type="EMBL" id="AMH40478.1"/>
    </source>
</evidence>
<dbReference type="PIRSF" id="PIRSF000641">
    <property type="entry name" value="SRK"/>
    <property type="match status" value="1"/>
</dbReference>
<dbReference type="PANTHER" id="PTHR47974">
    <property type="entry name" value="OS07G0415500 PROTEIN"/>
    <property type="match status" value="1"/>
</dbReference>
<dbReference type="Pfam" id="PF08276">
    <property type="entry name" value="PAN_2"/>
    <property type="match status" value="1"/>
</dbReference>
<dbReference type="Gene3D" id="3.30.200.20">
    <property type="entry name" value="Phosphorylase Kinase, domain 1"/>
    <property type="match status" value="1"/>
</dbReference>
<evidence type="ECO:0000256" key="8">
    <source>
        <dbReference type="ARBA" id="ARBA00022840"/>
    </source>
</evidence>
<keyword evidence="8 16" id="KW-0067">ATP-binding</keyword>
<dbReference type="Pfam" id="PF01453">
    <property type="entry name" value="B_lectin"/>
    <property type="match status" value="1"/>
</dbReference>
<keyword evidence="10" id="KW-0472">Membrane</keyword>
<comment type="catalytic activity">
    <reaction evidence="15 16">
        <text>L-seryl-[protein] + ATP = O-phospho-L-seryl-[protein] + ADP + H(+)</text>
        <dbReference type="Rhea" id="RHEA:17989"/>
        <dbReference type="Rhea" id="RHEA-COMP:9863"/>
        <dbReference type="Rhea" id="RHEA-COMP:11604"/>
        <dbReference type="ChEBI" id="CHEBI:15378"/>
        <dbReference type="ChEBI" id="CHEBI:29999"/>
        <dbReference type="ChEBI" id="CHEBI:30616"/>
        <dbReference type="ChEBI" id="CHEBI:83421"/>
        <dbReference type="ChEBI" id="CHEBI:456216"/>
        <dbReference type="EC" id="2.7.11.1"/>
    </reaction>
</comment>
<keyword evidence="6 16" id="KW-0547">Nucleotide-binding</keyword>
<evidence type="ECO:0000256" key="3">
    <source>
        <dbReference type="ARBA" id="ARBA00022679"/>
    </source>
</evidence>
<dbReference type="FunFam" id="3.30.200.20:FF:000039">
    <property type="entry name" value="receptor-like protein kinase FERONIA"/>
    <property type="match status" value="1"/>
</dbReference>
<organism evidence="21">
    <name type="scientific">Pohlia nutans</name>
    <dbReference type="NCBI Taxonomy" id="140635"/>
    <lineage>
        <taxon>Eukaryota</taxon>
        <taxon>Viridiplantae</taxon>
        <taxon>Streptophyta</taxon>
        <taxon>Embryophyta</taxon>
        <taxon>Bryophyta</taxon>
        <taxon>Bryophytina</taxon>
        <taxon>Bryopsida</taxon>
        <taxon>Bryidae</taxon>
        <taxon>Bryanae</taxon>
        <taxon>Bryales</taxon>
        <taxon>Mniaceae</taxon>
        <taxon>Pohlia</taxon>
    </lineage>
</organism>
<keyword evidence="11" id="KW-1015">Disulfide bond</keyword>
<dbReference type="EC" id="2.7.11.1" evidence="16"/>
<dbReference type="Gene3D" id="2.90.10.10">
    <property type="entry name" value="Bulb-type lectin domain"/>
    <property type="match status" value="1"/>
</dbReference>
<evidence type="ECO:0000256" key="10">
    <source>
        <dbReference type="ARBA" id="ARBA00023136"/>
    </source>
</evidence>
<dbReference type="SUPFAM" id="SSF56112">
    <property type="entry name" value="Protein kinase-like (PK-like)"/>
    <property type="match status" value="1"/>
</dbReference>
<dbReference type="GO" id="GO:0030246">
    <property type="term" value="F:carbohydrate binding"/>
    <property type="evidence" value="ECO:0007669"/>
    <property type="project" value="UniProtKB-KW"/>
</dbReference>
<dbReference type="SUPFAM" id="SSF51110">
    <property type="entry name" value="alpha-D-mannose-specific plant lectins"/>
    <property type="match status" value="1"/>
</dbReference>
<dbReference type="GO" id="GO:0004674">
    <property type="term" value="F:protein serine/threonine kinase activity"/>
    <property type="evidence" value="ECO:0007669"/>
    <property type="project" value="UniProtKB-KW"/>
</dbReference>
<keyword evidence="2 16" id="KW-0723">Serine/threonine-protein kinase</keyword>
<dbReference type="InterPro" id="IPR008271">
    <property type="entry name" value="Ser/Thr_kinase_AS"/>
</dbReference>
<evidence type="ECO:0000259" key="19">
    <source>
        <dbReference type="PROSITE" id="PS50927"/>
    </source>
</evidence>
<dbReference type="GO" id="GO:0016020">
    <property type="term" value="C:membrane"/>
    <property type="evidence" value="ECO:0007669"/>
    <property type="project" value="UniProtKB-SubCell"/>
</dbReference>
<dbReference type="GO" id="GO:0005524">
    <property type="term" value="F:ATP binding"/>
    <property type="evidence" value="ECO:0007669"/>
    <property type="project" value="UniProtKB-UniRule"/>
</dbReference>
<dbReference type="PROSITE" id="PS50011">
    <property type="entry name" value="PROTEIN_KINASE_DOM"/>
    <property type="match status" value="1"/>
</dbReference>
<dbReference type="SMART" id="SM00108">
    <property type="entry name" value="B_lectin"/>
    <property type="match status" value="1"/>
</dbReference>
<dbReference type="Pfam" id="PF07714">
    <property type="entry name" value="PK_Tyr_Ser-Thr"/>
    <property type="match status" value="1"/>
</dbReference>
<dbReference type="GO" id="GO:0106310">
    <property type="term" value="F:protein serine kinase activity"/>
    <property type="evidence" value="ECO:0007669"/>
    <property type="project" value="RHEA"/>
</dbReference>
<dbReference type="FunFam" id="1.10.510.10:FF:000287">
    <property type="entry name" value="probable LRR receptor-like serine/threonine-protein kinase RKF3"/>
    <property type="match status" value="1"/>
</dbReference>
<dbReference type="EMBL" id="KT734735">
    <property type="protein sequence ID" value="AMH40478.1"/>
    <property type="molecule type" value="mRNA"/>
</dbReference>
<evidence type="ECO:0000256" key="2">
    <source>
        <dbReference type="ARBA" id="ARBA00022527"/>
    </source>
</evidence>
<keyword evidence="21" id="KW-0430">Lectin</keyword>
<evidence type="ECO:0000256" key="7">
    <source>
        <dbReference type="ARBA" id="ARBA00022777"/>
    </source>
</evidence>
<dbReference type="InterPro" id="IPR001245">
    <property type="entry name" value="Ser-Thr/Tyr_kinase_cat_dom"/>
</dbReference>
<dbReference type="AlphaFoldDB" id="A0A125SL77"/>
<keyword evidence="4" id="KW-0812">Transmembrane</keyword>
<evidence type="ECO:0000256" key="1">
    <source>
        <dbReference type="ARBA" id="ARBA00004479"/>
    </source>
</evidence>
<evidence type="ECO:0000256" key="6">
    <source>
        <dbReference type="ARBA" id="ARBA00022741"/>
    </source>
</evidence>
<accession>A0A125SL77</accession>
<proteinExistence type="evidence at transcript level"/>
<dbReference type="Pfam" id="PF00954">
    <property type="entry name" value="S_locus_glycop"/>
    <property type="match status" value="1"/>
</dbReference>
<dbReference type="PROSITE" id="PS00107">
    <property type="entry name" value="PROTEIN_KINASE_ATP"/>
    <property type="match status" value="1"/>
</dbReference>
<keyword evidence="3 16" id="KW-0808">Transferase</keyword>
<dbReference type="CDD" id="cd14066">
    <property type="entry name" value="STKc_IRAK"/>
    <property type="match status" value="1"/>
</dbReference>
<evidence type="ECO:0000256" key="5">
    <source>
        <dbReference type="ARBA" id="ARBA00022729"/>
    </source>
</evidence>
<dbReference type="InterPro" id="IPR000858">
    <property type="entry name" value="S_locus_glycoprot_dom"/>
</dbReference>
<evidence type="ECO:0000256" key="9">
    <source>
        <dbReference type="ARBA" id="ARBA00022989"/>
    </source>
</evidence>
<evidence type="ECO:0000259" key="18">
    <source>
        <dbReference type="PROSITE" id="PS50011"/>
    </source>
</evidence>
<gene>
    <name evidence="21" type="primary">LecRLK6</name>
</gene>
<feature type="domain" description="Protein kinase" evidence="18">
    <location>
        <begin position="502"/>
        <end position="776"/>
    </location>
</feature>
<feature type="domain" description="Apple" evidence="20">
    <location>
        <begin position="340"/>
        <end position="425"/>
    </location>
</feature>
<dbReference type="PROSITE" id="PS50948">
    <property type="entry name" value="PAN"/>
    <property type="match status" value="1"/>
</dbReference>
<dbReference type="InterPro" id="IPR017441">
    <property type="entry name" value="Protein_kinase_ATP_BS"/>
</dbReference>
<evidence type="ECO:0000256" key="15">
    <source>
        <dbReference type="ARBA" id="ARBA00048679"/>
    </source>
</evidence>
<keyword evidence="5" id="KW-0732">Signal</keyword>
<dbReference type="Gene3D" id="1.10.510.10">
    <property type="entry name" value="Transferase(Phosphotransferase) domain 1"/>
    <property type="match status" value="1"/>
</dbReference>
<dbReference type="InterPro" id="IPR000719">
    <property type="entry name" value="Prot_kinase_dom"/>
</dbReference>
<keyword evidence="7 16" id="KW-0418">Kinase</keyword>
<dbReference type="SMART" id="SM00220">
    <property type="entry name" value="S_TKc"/>
    <property type="match status" value="1"/>
</dbReference>
<dbReference type="InterPro" id="IPR024171">
    <property type="entry name" value="SRK-like_kinase"/>
</dbReference>
<dbReference type="PROSITE" id="PS50927">
    <property type="entry name" value="BULB_LECTIN"/>
    <property type="match status" value="1"/>
</dbReference>
<evidence type="ECO:0000256" key="14">
    <source>
        <dbReference type="ARBA" id="ARBA00047899"/>
    </source>
</evidence>
<dbReference type="InterPro" id="IPR003609">
    <property type="entry name" value="Pan_app"/>
</dbReference>
<sequence>MHNFKGNTDEACLLRMSLKSCHHWEKYLIILHLYSMACLIPCVTSQLLNTMTPNSIVTPGIDGTLLVSQGGVFQVGFTSRVQAILPSPVYALAIRYDNKVVWVASRSMALPSNNASLSLSALGDLQVLDNSAGSPQLVWSSNTEYKNVVNATIEDTGNLVLLNAANQVVWQSFDSPSDTLLPGQQFSANSSAKTITAWKSNGDWSEGNFSLQWNLQSQLVANWQNPYPWVNAPGSAITYWTLGADSGFPINASLTLDGQFQADRLLRLTLDPDGNFRMYSWSTNWTVEWKALQNECSITGYCGPYSICLSGQCSCPEGFHFVDDADTRLGCQRIERAAFCDSTRPPDTFVNVSDVNWAQNDLNTLYSVNLSYCLQQCLSSCDCEAVIFSPPPASNNGIIPSCWLKRNVLLNGGAALGVLNFLRVAGSGSLQKRSESSKWKVWVVVGVVSGASALAMAALARYFFSREAHSLDSLDKAFQARLQASGGNSQAFSETKIKQATNNYATVIGHGGFGDVFYGKLTDGTEVAAKVLSANSHQSKHEFYNEIELLSKVHHKYLVSLLGYCCTRQHQILVYEFMGGGNLRQRLQRENPFPDPLSWKQRTCIILQVAEGLEYLHHKCSPPIIHRDVKSVNILLTNKLVAKVADFGLSKLKTIGLEDATHITTAVKGTPGYLDPEYHESGMLTEKSDVYAFGVVLLEILTGRHHMWQTGTYIVQGIRDAWRLGQFDDMADPNLREDFDSQELVKLVELGLWCTRKNSSERPSMDEVVRRLHAILLPPSELAMMESYEEDQHHMMSSMELMPLNSDKFSSESSVSYTSSEVPRLQPHGLEI</sequence>
<evidence type="ECO:0000256" key="16">
    <source>
        <dbReference type="PIRNR" id="PIRNR000641"/>
    </source>
</evidence>
<keyword evidence="12 21" id="KW-0675">Receptor</keyword>
<evidence type="ECO:0000256" key="13">
    <source>
        <dbReference type="ARBA" id="ARBA00023180"/>
    </source>
</evidence>
<dbReference type="GO" id="GO:0048544">
    <property type="term" value="P:recognition of pollen"/>
    <property type="evidence" value="ECO:0007669"/>
    <property type="project" value="InterPro"/>
</dbReference>
<dbReference type="InterPro" id="IPR011009">
    <property type="entry name" value="Kinase-like_dom_sf"/>
</dbReference>
<dbReference type="InterPro" id="IPR001480">
    <property type="entry name" value="Bulb-type_lectin_dom"/>
</dbReference>
<dbReference type="PANTHER" id="PTHR47974:SF9">
    <property type="entry name" value="RECEPTOR-LIKE SERINE_THREONINE-PROTEIN KINASE"/>
    <property type="match status" value="1"/>
</dbReference>
<dbReference type="InterPro" id="IPR036426">
    <property type="entry name" value="Bulb-type_lectin_dom_sf"/>
</dbReference>
<evidence type="ECO:0000256" key="17">
    <source>
        <dbReference type="PROSITE-ProRule" id="PRU10141"/>
    </source>
</evidence>
<keyword evidence="13" id="KW-0325">Glycoprotein</keyword>
<evidence type="ECO:0000256" key="12">
    <source>
        <dbReference type="ARBA" id="ARBA00023170"/>
    </source>
</evidence>
<protein>
    <recommendedName>
        <fullName evidence="16">Receptor-like serine/threonine-protein kinase</fullName>
        <ecNumber evidence="16">2.7.11.1</ecNumber>
    </recommendedName>
</protein>
<reference evidence="21" key="1">
    <citation type="submission" date="2015-09" db="EMBL/GenBank/DDBJ databases">
        <title>A Lectin Receptor-like Kinase from Antarctic Moss Enhances Tolerance to Cold-stress but Sensitive to Salt and ABA treatment.</title>
        <authorList>
            <person name="Liu S."/>
            <person name="Zhang P."/>
            <person name="Wang J."/>
            <person name="Wang T."/>
        </authorList>
    </citation>
    <scope>NUCLEOTIDE SEQUENCE</scope>
    <source>
        <strain evidence="21">Antarctic moss No.L</strain>
    </source>
</reference>
<feature type="binding site" evidence="17">
    <location>
        <position position="530"/>
    </location>
    <ligand>
        <name>ATP</name>
        <dbReference type="ChEBI" id="CHEBI:30616"/>
    </ligand>
</feature>
<name>A0A125SL77_9BRYO</name>
<dbReference type="PROSITE" id="PS00108">
    <property type="entry name" value="PROTEIN_KINASE_ST"/>
    <property type="match status" value="1"/>
</dbReference>
<comment type="subcellular location">
    <subcellularLocation>
        <location evidence="1">Membrane</location>
        <topology evidence="1">Single-pass type I membrane protein</topology>
    </subcellularLocation>
</comment>
<keyword evidence="9" id="KW-1133">Transmembrane helix</keyword>